<accession>A0A2T0RS43</accession>
<dbReference type="AlphaFoldDB" id="A0A2T0RS43"/>
<gene>
    <name evidence="1" type="ORF">CLV70_114149</name>
</gene>
<sequence length="71" mass="8152">MRLWKKPLPKTTNQAEMQKILEGNGWVRTQGGKHVVKMEKQGQRPITLPSCNGQQYSRDLTSRIFKQAGLK</sequence>
<protein>
    <submittedName>
        <fullName evidence="1">Uncharacterized protein</fullName>
    </submittedName>
</protein>
<dbReference type="EMBL" id="PVZG01000014">
    <property type="protein sequence ID" value="PRY24016.1"/>
    <property type="molecule type" value="Genomic_DNA"/>
</dbReference>
<keyword evidence="2" id="KW-1185">Reference proteome</keyword>
<evidence type="ECO:0000313" key="2">
    <source>
        <dbReference type="Proteomes" id="UP000239209"/>
    </source>
</evidence>
<organism evidence="1 2">
    <name type="scientific">Pseudosporangium ferrugineum</name>
    <dbReference type="NCBI Taxonomy" id="439699"/>
    <lineage>
        <taxon>Bacteria</taxon>
        <taxon>Bacillati</taxon>
        <taxon>Actinomycetota</taxon>
        <taxon>Actinomycetes</taxon>
        <taxon>Micromonosporales</taxon>
        <taxon>Micromonosporaceae</taxon>
        <taxon>Pseudosporangium</taxon>
    </lineage>
</organism>
<dbReference type="SUPFAM" id="SSF54786">
    <property type="entry name" value="YcfA/nrd intein domain"/>
    <property type="match status" value="1"/>
</dbReference>
<dbReference type="InterPro" id="IPR038570">
    <property type="entry name" value="HicA_sf"/>
</dbReference>
<reference evidence="1 2" key="1">
    <citation type="submission" date="2018-03" db="EMBL/GenBank/DDBJ databases">
        <title>Genomic Encyclopedia of Archaeal and Bacterial Type Strains, Phase II (KMG-II): from individual species to whole genera.</title>
        <authorList>
            <person name="Goeker M."/>
        </authorList>
    </citation>
    <scope>NUCLEOTIDE SEQUENCE [LARGE SCALE GENOMIC DNA]</scope>
    <source>
        <strain evidence="1 2">DSM 45348</strain>
    </source>
</reference>
<dbReference type="Gene3D" id="3.30.920.30">
    <property type="entry name" value="Hypothetical protein"/>
    <property type="match status" value="1"/>
</dbReference>
<proteinExistence type="predicted"/>
<comment type="caution">
    <text evidence="1">The sequence shown here is derived from an EMBL/GenBank/DDBJ whole genome shotgun (WGS) entry which is preliminary data.</text>
</comment>
<dbReference type="Proteomes" id="UP000239209">
    <property type="component" value="Unassembled WGS sequence"/>
</dbReference>
<evidence type="ECO:0000313" key="1">
    <source>
        <dbReference type="EMBL" id="PRY24016.1"/>
    </source>
</evidence>
<name>A0A2T0RS43_9ACTN</name>